<evidence type="ECO:0000313" key="2">
    <source>
        <dbReference type="EMBL" id="CAD6204346.1"/>
    </source>
</evidence>
<name>A0A811M763_9POAL</name>
<dbReference type="AlphaFoldDB" id="A0A811M763"/>
<protein>
    <submittedName>
        <fullName evidence="2">Uncharacterized protein</fullName>
    </submittedName>
</protein>
<dbReference type="EMBL" id="CAJGYO010000001">
    <property type="protein sequence ID" value="CAD6204346.1"/>
    <property type="molecule type" value="Genomic_DNA"/>
</dbReference>
<keyword evidence="3" id="KW-1185">Reference proteome</keyword>
<feature type="chain" id="PRO_5032920967" evidence="1">
    <location>
        <begin position="33"/>
        <end position="104"/>
    </location>
</feature>
<evidence type="ECO:0000256" key="1">
    <source>
        <dbReference type="SAM" id="SignalP"/>
    </source>
</evidence>
<reference evidence="2" key="1">
    <citation type="submission" date="2020-10" db="EMBL/GenBank/DDBJ databases">
        <authorList>
            <person name="Han B."/>
            <person name="Lu T."/>
            <person name="Zhao Q."/>
            <person name="Huang X."/>
            <person name="Zhao Y."/>
        </authorList>
    </citation>
    <scope>NUCLEOTIDE SEQUENCE</scope>
</reference>
<comment type="caution">
    <text evidence="2">The sequence shown here is derived from an EMBL/GenBank/DDBJ whole genome shotgun (WGS) entry which is preliminary data.</text>
</comment>
<gene>
    <name evidence="2" type="ORF">NCGR_LOCUS2345</name>
</gene>
<dbReference type="Proteomes" id="UP000604825">
    <property type="component" value="Unassembled WGS sequence"/>
</dbReference>
<accession>A0A811M763</accession>
<feature type="signal peptide" evidence="1">
    <location>
        <begin position="1"/>
        <end position="32"/>
    </location>
</feature>
<sequence length="104" mass="10877">MRPAGGCRGSGLLVLGLALWVSAALLLRGCAGQQAEEDGADAPAAAAATAPMEEKERRALYATIESFVAKGWNGSGLYHDPCWSPIQRSVKDEASESCEWVSPG</sequence>
<evidence type="ECO:0000313" key="3">
    <source>
        <dbReference type="Proteomes" id="UP000604825"/>
    </source>
</evidence>
<organism evidence="2 3">
    <name type="scientific">Miscanthus lutarioriparius</name>
    <dbReference type="NCBI Taxonomy" id="422564"/>
    <lineage>
        <taxon>Eukaryota</taxon>
        <taxon>Viridiplantae</taxon>
        <taxon>Streptophyta</taxon>
        <taxon>Embryophyta</taxon>
        <taxon>Tracheophyta</taxon>
        <taxon>Spermatophyta</taxon>
        <taxon>Magnoliopsida</taxon>
        <taxon>Liliopsida</taxon>
        <taxon>Poales</taxon>
        <taxon>Poaceae</taxon>
        <taxon>PACMAD clade</taxon>
        <taxon>Panicoideae</taxon>
        <taxon>Andropogonodae</taxon>
        <taxon>Andropogoneae</taxon>
        <taxon>Saccharinae</taxon>
        <taxon>Miscanthus</taxon>
    </lineage>
</organism>
<proteinExistence type="predicted"/>
<keyword evidence="1" id="KW-0732">Signal</keyword>